<dbReference type="Pfam" id="PF16234">
    <property type="entry name" value="DUF4892"/>
    <property type="match status" value="1"/>
</dbReference>
<evidence type="ECO:0000313" key="3">
    <source>
        <dbReference type="Proteomes" id="UP000306753"/>
    </source>
</evidence>
<accession>A0A5R9QH89</accession>
<evidence type="ECO:0000313" key="2">
    <source>
        <dbReference type="EMBL" id="TLX64599.1"/>
    </source>
</evidence>
<reference evidence="2 3" key="1">
    <citation type="journal article" date="2017" name="Eur. J. Clin. Microbiol. Infect. Dis.">
        <title>Uncommonly isolated clinical Pseudomonas: identification and phylogenetic assignation.</title>
        <authorList>
            <person name="Mulet M."/>
            <person name="Gomila M."/>
            <person name="Ramirez A."/>
            <person name="Cardew S."/>
            <person name="Moore E.R."/>
            <person name="Lalucat J."/>
            <person name="Garcia-Valdes E."/>
        </authorList>
    </citation>
    <scope>NUCLEOTIDE SEQUENCE [LARGE SCALE GENOMIC DNA]</scope>
    <source>
        <strain evidence="2 3">SD129</strain>
    </source>
</reference>
<sequence>MSRLSSLRPLTFSLLLLTGLGASAADVPGSADLQILERYPQAEIVDYRERHVDERIYPQDSLRRIGGNLRMAAQVVTAGDLTAITYLLPGTHSGIEAFTQGREALLERNAELLFWCEGRDCGSSSLWANSIFGKSMLYGPEAQQAYLLARLPDDADSLVALYGITRGNGRPYLHVERLAPDAPLGELLPTSATLLRQLRDSGELNLPRLGEPSPAWIDLLASVLRLDSSLRVSLAGGASEGWRDALVAERIRATRLELEPSQEDGLRIRLLR</sequence>
<name>A0A5R9QH89_9GAMM</name>
<gene>
    <name evidence="2" type="ORF">DN820_04005</name>
</gene>
<dbReference type="EMBL" id="QLAG01000004">
    <property type="protein sequence ID" value="TLX64599.1"/>
    <property type="molecule type" value="Genomic_DNA"/>
</dbReference>
<proteinExistence type="predicted"/>
<keyword evidence="3" id="KW-1185">Reference proteome</keyword>
<feature type="signal peptide" evidence="1">
    <location>
        <begin position="1"/>
        <end position="24"/>
    </location>
</feature>
<protein>
    <submittedName>
        <fullName evidence="2">DUF4892 domain-containing protein</fullName>
    </submittedName>
</protein>
<dbReference type="RefSeq" id="WP_138410987.1">
    <property type="nucleotide sequence ID" value="NZ_QLAG01000004.1"/>
</dbReference>
<feature type="chain" id="PRO_5024272197" evidence="1">
    <location>
        <begin position="25"/>
        <end position="272"/>
    </location>
</feature>
<dbReference type="Proteomes" id="UP000306753">
    <property type="component" value="Unassembled WGS sequence"/>
</dbReference>
<organism evidence="2 3">
    <name type="scientific">Stutzerimonas nosocomialis</name>
    <dbReference type="NCBI Taxonomy" id="1056496"/>
    <lineage>
        <taxon>Bacteria</taxon>
        <taxon>Pseudomonadati</taxon>
        <taxon>Pseudomonadota</taxon>
        <taxon>Gammaproteobacteria</taxon>
        <taxon>Pseudomonadales</taxon>
        <taxon>Pseudomonadaceae</taxon>
        <taxon>Stutzerimonas</taxon>
    </lineage>
</organism>
<dbReference type="InterPro" id="IPR032608">
    <property type="entry name" value="DUF4892"/>
</dbReference>
<dbReference type="AlphaFoldDB" id="A0A5R9QH89"/>
<evidence type="ECO:0000256" key="1">
    <source>
        <dbReference type="SAM" id="SignalP"/>
    </source>
</evidence>
<keyword evidence="1" id="KW-0732">Signal</keyword>
<comment type="caution">
    <text evidence="2">The sequence shown here is derived from an EMBL/GenBank/DDBJ whole genome shotgun (WGS) entry which is preliminary data.</text>
</comment>